<reference evidence="3 4" key="1">
    <citation type="submission" date="2017-05" db="EMBL/GenBank/DDBJ databases">
        <authorList>
            <person name="Song R."/>
            <person name="Chenine A.L."/>
            <person name="Ruprecht R.M."/>
        </authorList>
    </citation>
    <scope>NUCLEOTIDE SEQUENCE [LARGE SCALE GENOMIC DNA]</scope>
    <source>
        <strain evidence="3">PD5205</strain>
        <plasmid evidence="4">ppd5205.21</plasmid>
    </source>
</reference>
<feature type="compositionally biased region" description="Gly residues" evidence="1">
    <location>
        <begin position="14"/>
        <end position="25"/>
    </location>
</feature>
<protein>
    <submittedName>
        <fullName evidence="3">Uncharacterized protein</fullName>
    </submittedName>
</protein>
<dbReference type="RefSeq" id="WP_002804308.1">
    <property type="nucleotide sequence ID" value="NZ_CP016832.1"/>
</dbReference>
<feature type="region of interest" description="Disordered" evidence="1">
    <location>
        <begin position="228"/>
        <end position="250"/>
    </location>
</feature>
<name>A0A1Y6HRC7_9XANT</name>
<keyword evidence="2" id="KW-0472">Membrane</keyword>
<accession>A0A1Y6HRC7</accession>
<dbReference type="Proteomes" id="UP000195953">
    <property type="component" value="Plasmid pPD5205-21"/>
</dbReference>
<feature type="transmembrane region" description="Helical" evidence="2">
    <location>
        <begin position="135"/>
        <end position="158"/>
    </location>
</feature>
<dbReference type="KEGG" id="xfr:BER92_19570"/>
<geneLocation type="plasmid" evidence="4">
    <name>ppd5205.21</name>
</geneLocation>
<evidence type="ECO:0000313" key="3">
    <source>
        <dbReference type="EMBL" id="SMR06048.1"/>
    </source>
</evidence>
<dbReference type="AlphaFoldDB" id="A0A1Y6HRC7"/>
<organism evidence="3 4">
    <name type="scientific">Xanthomonas fragariae</name>
    <dbReference type="NCBI Taxonomy" id="48664"/>
    <lineage>
        <taxon>Bacteria</taxon>
        <taxon>Pseudomonadati</taxon>
        <taxon>Pseudomonadota</taxon>
        <taxon>Gammaproteobacteria</taxon>
        <taxon>Lysobacterales</taxon>
        <taxon>Lysobacteraceae</taxon>
        <taxon>Xanthomonas</taxon>
    </lineage>
</organism>
<evidence type="ECO:0000256" key="1">
    <source>
        <dbReference type="SAM" id="MobiDB-lite"/>
    </source>
</evidence>
<sequence>MGGAAPDPGRAGRDGAGPSPGGRGGGAGSLYGADLGFYLQNAGLGSTASLDDFSAKILAALDGPRAAQAGTARRADLDARGKQRQEELSGSTRRGYVDGFGLRFAEIRTAWLVLLVLVLVAGGVMSTANRGSVRAGVVAAGISYLVPGLLLIPVFVFLPFLPAWLLFVATLAGTVAMYFAGGRVFALLGLRRVGAYLDSLRREHVRPCPAGQPGRGRLPCCTRPGHARLGPLRDAGGNRAARPSGPPQPA</sequence>
<keyword evidence="2" id="KW-0812">Transmembrane</keyword>
<dbReference type="EMBL" id="LT853887">
    <property type="protein sequence ID" value="SMR06048.1"/>
    <property type="molecule type" value="Genomic_DNA"/>
</dbReference>
<feature type="region of interest" description="Disordered" evidence="1">
    <location>
        <begin position="1"/>
        <end position="25"/>
    </location>
</feature>
<feature type="transmembrane region" description="Helical" evidence="2">
    <location>
        <begin position="164"/>
        <end position="190"/>
    </location>
</feature>
<feature type="transmembrane region" description="Helical" evidence="2">
    <location>
        <begin position="109"/>
        <end position="128"/>
    </location>
</feature>
<proteinExistence type="predicted"/>
<evidence type="ECO:0000256" key="2">
    <source>
        <dbReference type="SAM" id="Phobius"/>
    </source>
</evidence>
<evidence type="ECO:0000313" key="4">
    <source>
        <dbReference type="Proteomes" id="UP000195953"/>
    </source>
</evidence>
<keyword evidence="2" id="KW-1133">Transmembrane helix</keyword>
<gene>
    <name evidence="3" type="ORF">PD5205_04107</name>
</gene>